<dbReference type="AlphaFoldDB" id="A0A3D9V2I3"/>
<sequence length="420" mass="47023">MAAPLKITDVERIVLNVPFTPRCEEWNALLVWNWTVVEVIRVTTDAGLVGYGETLLHYSWGRVSDEAVARVRGANPADFLGDDSLGPGLQMAIYDVVGKALEVPVSSLLGPRVREWCPIAWWNTKMTPRALAEEAREAVAAGYTFHKFKARPWIDVYEQVAAVRAVTPDNYRLDIDWNGMLLDAGNAVPVLQELDRDDRVAIYETPIPHPDLEGYRQLRGKVARPLAVHLKAQPFQAMIRQETCDGFVVEGGVGSILRQGAICAEFGKPFWLQMVGTGLTTALCAHLGAVLTHARWPAVTALNNYADDLLVEPLTIRGGYLRVPDGPGLGVEVDEAALDRYRMTEPYERPERLHILTVRWPNGRAVHYARMADMWTDFLAGNQPVQERGVSFEVWVDDGSREWADLHSRASRGPVHSWWR</sequence>
<dbReference type="SMART" id="SM00922">
    <property type="entry name" value="MR_MLE"/>
    <property type="match status" value="1"/>
</dbReference>
<dbReference type="Proteomes" id="UP000256485">
    <property type="component" value="Unassembled WGS sequence"/>
</dbReference>
<dbReference type="Gene3D" id="3.20.20.120">
    <property type="entry name" value="Enolase-like C-terminal domain"/>
    <property type="match status" value="1"/>
</dbReference>
<dbReference type="RefSeq" id="WP_115849478.1">
    <property type="nucleotide sequence ID" value="NZ_QTUC01000001.1"/>
</dbReference>
<name>A0A3D9V2I3_THECX</name>
<dbReference type="OrthoDB" id="9774531at2"/>
<evidence type="ECO:0000313" key="2">
    <source>
        <dbReference type="EMBL" id="REF35737.1"/>
    </source>
</evidence>
<accession>A0A3D9V2I3</accession>
<dbReference type="Gene3D" id="3.30.390.10">
    <property type="entry name" value="Enolase-like, N-terminal domain"/>
    <property type="match status" value="2"/>
</dbReference>
<dbReference type="InterPro" id="IPR036849">
    <property type="entry name" value="Enolase-like_C_sf"/>
</dbReference>
<proteinExistence type="predicted"/>
<reference evidence="2 3" key="1">
    <citation type="submission" date="2018-08" db="EMBL/GenBank/DDBJ databases">
        <title>Sequencing the genomes of 1000 actinobacteria strains.</title>
        <authorList>
            <person name="Klenk H.-P."/>
        </authorList>
    </citation>
    <scope>NUCLEOTIDE SEQUENCE [LARGE SCALE GENOMIC DNA]</scope>
    <source>
        <strain evidence="2 3">DSM 22891</strain>
    </source>
</reference>
<dbReference type="SUPFAM" id="SSF54826">
    <property type="entry name" value="Enolase N-terminal domain-like"/>
    <property type="match status" value="1"/>
</dbReference>
<dbReference type="InterPro" id="IPR029017">
    <property type="entry name" value="Enolase-like_N"/>
</dbReference>
<dbReference type="EMBL" id="QTUC01000001">
    <property type="protein sequence ID" value="REF35737.1"/>
    <property type="molecule type" value="Genomic_DNA"/>
</dbReference>
<evidence type="ECO:0000313" key="3">
    <source>
        <dbReference type="Proteomes" id="UP000256485"/>
    </source>
</evidence>
<dbReference type="PANTHER" id="PTHR48080">
    <property type="entry name" value="D-GALACTONATE DEHYDRATASE-RELATED"/>
    <property type="match status" value="1"/>
</dbReference>
<feature type="domain" description="Mandelate racemase/muconate lactonizing enzyme C-terminal" evidence="1">
    <location>
        <begin position="128"/>
        <end position="225"/>
    </location>
</feature>
<gene>
    <name evidence="2" type="ORF">DFJ64_1127</name>
</gene>
<protein>
    <submittedName>
        <fullName evidence="2">Galactonate dehydratase</fullName>
    </submittedName>
</protein>
<dbReference type="InterPro" id="IPR029065">
    <property type="entry name" value="Enolase_C-like"/>
</dbReference>
<dbReference type="InterPro" id="IPR034593">
    <property type="entry name" value="DgoD-like"/>
</dbReference>
<organism evidence="2 3">
    <name type="scientific">Thermasporomyces composti</name>
    <dbReference type="NCBI Taxonomy" id="696763"/>
    <lineage>
        <taxon>Bacteria</taxon>
        <taxon>Bacillati</taxon>
        <taxon>Actinomycetota</taxon>
        <taxon>Actinomycetes</taxon>
        <taxon>Propionibacteriales</taxon>
        <taxon>Nocardioidaceae</taxon>
        <taxon>Thermasporomyces</taxon>
    </lineage>
</organism>
<keyword evidence="3" id="KW-1185">Reference proteome</keyword>
<dbReference type="InterPro" id="IPR013342">
    <property type="entry name" value="Mandelate_racemase_C"/>
</dbReference>
<dbReference type="Pfam" id="PF13378">
    <property type="entry name" value="MR_MLE_C"/>
    <property type="match status" value="1"/>
</dbReference>
<evidence type="ECO:0000259" key="1">
    <source>
        <dbReference type="SMART" id="SM00922"/>
    </source>
</evidence>
<comment type="caution">
    <text evidence="2">The sequence shown here is derived from an EMBL/GenBank/DDBJ whole genome shotgun (WGS) entry which is preliminary data.</text>
</comment>
<dbReference type="SUPFAM" id="SSF51604">
    <property type="entry name" value="Enolase C-terminal domain-like"/>
    <property type="match status" value="1"/>
</dbReference>